<gene>
    <name evidence="8" type="ORF">OC846_001018</name>
</gene>
<feature type="domain" description="PX" evidence="7">
    <location>
        <begin position="6"/>
        <end position="153"/>
    </location>
</feature>
<dbReference type="FunFam" id="1.20.5.110:FF:000058">
    <property type="entry name" value="VAM7p Vacuolar SNARE protein"/>
    <property type="match status" value="1"/>
</dbReference>
<keyword evidence="9" id="KW-1185">Reference proteome</keyword>
<feature type="region of interest" description="Disordered" evidence="5">
    <location>
        <begin position="1"/>
        <end position="23"/>
    </location>
</feature>
<evidence type="ECO:0000259" key="7">
    <source>
        <dbReference type="PROSITE" id="PS50195"/>
    </source>
</evidence>
<feature type="region of interest" description="Disordered" evidence="5">
    <location>
        <begin position="88"/>
        <end position="115"/>
    </location>
</feature>
<evidence type="ECO:0000259" key="6">
    <source>
        <dbReference type="PROSITE" id="PS50192"/>
    </source>
</evidence>
<dbReference type="EMBL" id="JAPDMZ010000013">
    <property type="protein sequence ID" value="KAK0556574.1"/>
    <property type="molecule type" value="Genomic_DNA"/>
</dbReference>
<proteinExistence type="predicted"/>
<organism evidence="8 9">
    <name type="scientific">Tilletia horrida</name>
    <dbReference type="NCBI Taxonomy" id="155126"/>
    <lineage>
        <taxon>Eukaryota</taxon>
        <taxon>Fungi</taxon>
        <taxon>Dikarya</taxon>
        <taxon>Basidiomycota</taxon>
        <taxon>Ustilaginomycotina</taxon>
        <taxon>Exobasidiomycetes</taxon>
        <taxon>Tilletiales</taxon>
        <taxon>Tilletiaceae</taxon>
        <taxon>Tilletia</taxon>
    </lineage>
</organism>
<dbReference type="InterPro" id="IPR000727">
    <property type="entry name" value="T_SNARE_dom"/>
</dbReference>
<dbReference type="PROSITE" id="PS50192">
    <property type="entry name" value="T_SNARE"/>
    <property type="match status" value="1"/>
</dbReference>
<feature type="compositionally biased region" description="Basic and acidic residues" evidence="5">
    <location>
        <begin position="168"/>
        <end position="178"/>
    </location>
</feature>
<feature type="region of interest" description="Disordered" evidence="5">
    <location>
        <begin position="152"/>
        <end position="253"/>
    </location>
</feature>
<dbReference type="GO" id="GO:0035091">
    <property type="term" value="F:phosphatidylinositol binding"/>
    <property type="evidence" value="ECO:0007669"/>
    <property type="project" value="InterPro"/>
</dbReference>
<dbReference type="SMART" id="SM00312">
    <property type="entry name" value="PX"/>
    <property type="match status" value="1"/>
</dbReference>
<evidence type="ECO:0000256" key="1">
    <source>
        <dbReference type="ARBA" id="ARBA00004116"/>
    </source>
</evidence>
<dbReference type="AlphaFoldDB" id="A0AAN6GX06"/>
<feature type="region of interest" description="Disordered" evidence="5">
    <location>
        <begin position="306"/>
        <end position="325"/>
    </location>
</feature>
<sequence>MSAGPPIQSISIPRSEARSQPAPPHRVYAIVVSLPVRSWTVYRRYSEFLALHNAFLANNDHASTPPPPAPLPPKHAARHAFKTISTLGGWLGGTSEAGSSSSGGSMSEKEPLEQRERRLGLETYLRAIIASTDPHWRTRNEFLDFLELPRSSVSNNTGSGGAAATAAAEKHRLNRDSARAAPTRAAAREPLSSPSTTYPGVAMPGAAPPPPLSSSSSASASASAGGGGGTSAMITRQLGPAPPRPDAQPGEHLAHQQALLDAQDASLQDLTSIIRRQRAVGLAINQELAEQNELLGALDDELENTGSKMKHAEGKMEQLEGKKKK</sequence>
<keyword evidence="3" id="KW-0175">Coiled coil</keyword>
<comment type="subcellular location">
    <subcellularLocation>
        <location evidence="1">Vacuole</location>
    </subcellularLocation>
</comment>
<evidence type="ECO:0000313" key="9">
    <source>
        <dbReference type="Proteomes" id="UP001176517"/>
    </source>
</evidence>
<dbReference type="Pfam" id="PF00787">
    <property type="entry name" value="PX"/>
    <property type="match status" value="1"/>
</dbReference>
<evidence type="ECO:0000256" key="5">
    <source>
        <dbReference type="SAM" id="MobiDB-lite"/>
    </source>
</evidence>
<feature type="domain" description="T-SNARE coiled-coil homology" evidence="6">
    <location>
        <begin position="257"/>
        <end position="319"/>
    </location>
</feature>
<reference evidence="8" key="1">
    <citation type="journal article" date="2023" name="PhytoFront">
        <title>Draft Genome Resources of Seven Strains of Tilletia horrida, Causal Agent of Kernel Smut of Rice.</title>
        <authorList>
            <person name="Khanal S."/>
            <person name="Antony Babu S."/>
            <person name="Zhou X.G."/>
        </authorList>
    </citation>
    <scope>NUCLEOTIDE SEQUENCE</scope>
    <source>
        <strain evidence="8">TX6</strain>
    </source>
</reference>
<dbReference type="SMART" id="SM00397">
    <property type="entry name" value="t_SNARE"/>
    <property type="match status" value="1"/>
</dbReference>
<evidence type="ECO:0000256" key="4">
    <source>
        <dbReference type="ARBA" id="ARBA00054927"/>
    </source>
</evidence>
<evidence type="ECO:0008006" key="10">
    <source>
        <dbReference type="Google" id="ProtNLM"/>
    </source>
</evidence>
<dbReference type="SUPFAM" id="SSF58038">
    <property type="entry name" value="SNARE fusion complex"/>
    <property type="match status" value="1"/>
</dbReference>
<dbReference type="GO" id="GO:0016192">
    <property type="term" value="P:vesicle-mediated transport"/>
    <property type="evidence" value="ECO:0007669"/>
    <property type="project" value="UniProtKB-ARBA"/>
</dbReference>
<dbReference type="GO" id="GO:0097576">
    <property type="term" value="P:vacuole fusion"/>
    <property type="evidence" value="ECO:0007669"/>
    <property type="project" value="UniProtKB-ARBA"/>
</dbReference>
<evidence type="ECO:0000256" key="2">
    <source>
        <dbReference type="ARBA" id="ARBA00022554"/>
    </source>
</evidence>
<keyword evidence="2" id="KW-0926">Vacuole</keyword>
<evidence type="ECO:0000313" key="8">
    <source>
        <dbReference type="EMBL" id="KAK0556574.1"/>
    </source>
</evidence>
<dbReference type="GO" id="GO:0000329">
    <property type="term" value="C:fungal-type vacuole membrane"/>
    <property type="evidence" value="ECO:0007669"/>
    <property type="project" value="UniProtKB-ARBA"/>
</dbReference>
<dbReference type="Gene3D" id="3.30.1520.10">
    <property type="entry name" value="Phox-like domain"/>
    <property type="match status" value="1"/>
</dbReference>
<accession>A0AAN6GX06</accession>
<name>A0AAN6GX06_9BASI</name>
<comment type="function">
    <text evidence="4">Essential for proper morphogenesis of the vacuole. May exist as structural reinforcement on the surface of the vacuolar membrane and be required for maintenance against rupture by osmotic pressure.</text>
</comment>
<dbReference type="InterPro" id="IPR036871">
    <property type="entry name" value="PX_dom_sf"/>
</dbReference>
<evidence type="ECO:0000256" key="3">
    <source>
        <dbReference type="ARBA" id="ARBA00023054"/>
    </source>
</evidence>
<feature type="compositionally biased region" description="Low complexity" evidence="5">
    <location>
        <begin position="93"/>
        <end position="106"/>
    </location>
</feature>
<comment type="caution">
    <text evidence="8">The sequence shown here is derived from an EMBL/GenBank/DDBJ whole genome shotgun (WGS) entry which is preliminary data.</text>
</comment>
<feature type="compositionally biased region" description="Basic and acidic residues" evidence="5">
    <location>
        <begin position="310"/>
        <end position="325"/>
    </location>
</feature>
<feature type="compositionally biased region" description="Low complexity" evidence="5">
    <location>
        <begin position="213"/>
        <end position="223"/>
    </location>
</feature>
<dbReference type="Gene3D" id="1.20.5.110">
    <property type="match status" value="1"/>
</dbReference>
<dbReference type="PROSITE" id="PS50195">
    <property type="entry name" value="PX"/>
    <property type="match status" value="1"/>
</dbReference>
<dbReference type="SUPFAM" id="SSF64268">
    <property type="entry name" value="PX domain"/>
    <property type="match status" value="1"/>
</dbReference>
<dbReference type="GO" id="GO:0007034">
    <property type="term" value="P:vacuolar transport"/>
    <property type="evidence" value="ECO:0007669"/>
    <property type="project" value="UniProtKB-ARBA"/>
</dbReference>
<dbReference type="Proteomes" id="UP001176517">
    <property type="component" value="Unassembled WGS sequence"/>
</dbReference>
<dbReference type="CDD" id="cd15858">
    <property type="entry name" value="SNARE_VAM7"/>
    <property type="match status" value="1"/>
</dbReference>
<dbReference type="InterPro" id="IPR001683">
    <property type="entry name" value="PX_dom"/>
</dbReference>
<protein>
    <recommendedName>
        <fullName evidence="10">PX domain-containing protein</fullName>
    </recommendedName>
</protein>
<feature type="compositionally biased region" description="Low complexity" evidence="5">
    <location>
        <begin position="154"/>
        <end position="167"/>
    </location>
</feature>